<evidence type="ECO:0000313" key="2">
    <source>
        <dbReference type="Proteomes" id="UP001057291"/>
    </source>
</evidence>
<evidence type="ECO:0000313" key="1">
    <source>
        <dbReference type="EMBL" id="GIM45342.1"/>
    </source>
</evidence>
<comment type="caution">
    <text evidence="1">The sequence shown here is derived from an EMBL/GenBank/DDBJ whole genome shotgun (WGS) entry which is preliminary data.</text>
</comment>
<dbReference type="AlphaFoldDB" id="A0AAV4LD29"/>
<keyword evidence="2" id="KW-1185">Reference proteome</keyword>
<organism evidence="1 2">
    <name type="scientific">Collibacillus ludicampi</name>
    <dbReference type="NCBI Taxonomy" id="2771369"/>
    <lineage>
        <taxon>Bacteria</taxon>
        <taxon>Bacillati</taxon>
        <taxon>Bacillota</taxon>
        <taxon>Bacilli</taxon>
        <taxon>Bacillales</taxon>
        <taxon>Alicyclobacillaceae</taxon>
        <taxon>Collibacillus</taxon>
    </lineage>
</organism>
<gene>
    <name evidence="1" type="ORF">DNHGIG_08910</name>
</gene>
<protein>
    <submittedName>
        <fullName evidence="1">Uncharacterized protein</fullName>
    </submittedName>
</protein>
<dbReference type="EMBL" id="BOQE01000001">
    <property type="protein sequence ID" value="GIM45342.1"/>
    <property type="molecule type" value="Genomic_DNA"/>
</dbReference>
<dbReference type="Proteomes" id="UP001057291">
    <property type="component" value="Unassembled WGS sequence"/>
</dbReference>
<sequence length="217" mass="25036">MSLNEPHLMVLPHEVYRRMKEGLLQCAALMDERPGIMDQVENVIRSCLERRDSEVLELETSLEILVGPAVTRMLILALHMIRSHDEIQDLRRAGVDERVVQGIQYLVARYSVAFHSSKSKIYHPLGWKMFSHSVTSSPTGARQLLVRILRNDQQVLVIEDSMDAMLRLINHLLQAIDQLDDYEAIDEHLLQEFTARYYNLYEKAAERGVNTGSRTEH</sequence>
<accession>A0AAV4LD29</accession>
<name>A0AAV4LD29_9BACL</name>
<reference evidence="1" key="1">
    <citation type="journal article" date="2023" name="Int. J. Syst. Evol. Microbiol.">
        <title>Collibacillus ludicampi gen. nov., sp. nov., a new soil bacterium of the family Alicyclobacillaceae.</title>
        <authorList>
            <person name="Jojima T."/>
            <person name="Ioku Y."/>
            <person name="Fukuta Y."/>
            <person name="Shirasaka N."/>
            <person name="Matsumura Y."/>
            <person name="Mori M."/>
        </authorList>
    </citation>
    <scope>NUCLEOTIDE SEQUENCE</scope>
    <source>
        <strain evidence="1">TP075</strain>
    </source>
</reference>
<proteinExistence type="predicted"/>